<keyword evidence="2" id="KW-1185">Reference proteome</keyword>
<proteinExistence type="predicted"/>
<dbReference type="AlphaFoldDB" id="A0A4C1X3K9"/>
<comment type="caution">
    <text evidence="1">The sequence shown here is derived from an EMBL/GenBank/DDBJ whole genome shotgun (WGS) entry which is preliminary data.</text>
</comment>
<gene>
    <name evidence="1" type="ORF">EVAR_79095_1</name>
</gene>
<accession>A0A4C1X3K9</accession>
<sequence>MHAAINALVELVRWGVAENSICLRGPARRKRKKTSGKLYPFSGRTGRRVMALQLLEIGLNCFASGSLISRSPADERFDVKICRSSDAQLKRPAFRSARCVRYYDADMIPVDLLNFECCARGRPIIVEWERDARHSAGLSLVRRRGCDVALPTRLRYKSLAVLKWAMSPLVSGPDIIGNKSLKQPRQQGKYVNPKENVQGISERRNVCLILLIVLQRKQWIAELVPALADRRTPLDLLKTPYIAA</sequence>
<dbReference type="EMBL" id="BGZK01000705">
    <property type="protein sequence ID" value="GBP56959.1"/>
    <property type="molecule type" value="Genomic_DNA"/>
</dbReference>
<protein>
    <submittedName>
        <fullName evidence="1">Uncharacterized protein</fullName>
    </submittedName>
</protein>
<name>A0A4C1X3K9_EUMVA</name>
<organism evidence="1 2">
    <name type="scientific">Eumeta variegata</name>
    <name type="common">Bagworm moth</name>
    <name type="synonym">Eumeta japonica</name>
    <dbReference type="NCBI Taxonomy" id="151549"/>
    <lineage>
        <taxon>Eukaryota</taxon>
        <taxon>Metazoa</taxon>
        <taxon>Ecdysozoa</taxon>
        <taxon>Arthropoda</taxon>
        <taxon>Hexapoda</taxon>
        <taxon>Insecta</taxon>
        <taxon>Pterygota</taxon>
        <taxon>Neoptera</taxon>
        <taxon>Endopterygota</taxon>
        <taxon>Lepidoptera</taxon>
        <taxon>Glossata</taxon>
        <taxon>Ditrysia</taxon>
        <taxon>Tineoidea</taxon>
        <taxon>Psychidae</taxon>
        <taxon>Oiketicinae</taxon>
        <taxon>Eumeta</taxon>
    </lineage>
</organism>
<dbReference type="Proteomes" id="UP000299102">
    <property type="component" value="Unassembled WGS sequence"/>
</dbReference>
<reference evidence="1 2" key="1">
    <citation type="journal article" date="2019" name="Commun. Biol.">
        <title>The bagworm genome reveals a unique fibroin gene that provides high tensile strength.</title>
        <authorList>
            <person name="Kono N."/>
            <person name="Nakamura H."/>
            <person name="Ohtoshi R."/>
            <person name="Tomita M."/>
            <person name="Numata K."/>
            <person name="Arakawa K."/>
        </authorList>
    </citation>
    <scope>NUCLEOTIDE SEQUENCE [LARGE SCALE GENOMIC DNA]</scope>
</reference>
<dbReference type="OrthoDB" id="10035764at2759"/>
<evidence type="ECO:0000313" key="2">
    <source>
        <dbReference type="Proteomes" id="UP000299102"/>
    </source>
</evidence>
<evidence type="ECO:0000313" key="1">
    <source>
        <dbReference type="EMBL" id="GBP56959.1"/>
    </source>
</evidence>